<evidence type="ECO:0008006" key="3">
    <source>
        <dbReference type="Google" id="ProtNLM"/>
    </source>
</evidence>
<evidence type="ECO:0000313" key="1">
    <source>
        <dbReference type="EMBL" id="TRO79104.1"/>
    </source>
</evidence>
<organism evidence="1 2">
    <name type="scientific">Trichloromonas acetexigens</name>
    <dbReference type="NCBI Taxonomy" id="38815"/>
    <lineage>
        <taxon>Bacteria</taxon>
        <taxon>Pseudomonadati</taxon>
        <taxon>Thermodesulfobacteriota</taxon>
        <taxon>Desulfuromonadia</taxon>
        <taxon>Desulfuromonadales</taxon>
        <taxon>Trichloromonadaceae</taxon>
        <taxon>Trichloromonas</taxon>
    </lineage>
</organism>
<dbReference type="Proteomes" id="UP000317155">
    <property type="component" value="Unassembled WGS sequence"/>
</dbReference>
<comment type="caution">
    <text evidence="1">The sequence shown here is derived from an EMBL/GenBank/DDBJ whole genome shotgun (WGS) entry which is preliminary data.</text>
</comment>
<name>A0A550J798_9BACT</name>
<proteinExistence type="predicted"/>
<accession>A0A550J798</accession>
<sequence length="145" mass="16344">MTSPQFKNLLDIGQIKQEPGDQKEFDGLLHSGRTRLKDSRMDGLSLESRFDLAYNAAHALSLAALRRHGYRSENRYIVFQCLQHTIGVGPEVWRVLAHCHNLRNRGEYEGLLEVNDRLVLDLIQAAEAVLAEVERLGPIPSRGAL</sequence>
<protein>
    <recommendedName>
        <fullName evidence="3">HEPN domain-containing protein</fullName>
    </recommendedName>
</protein>
<reference evidence="1 2" key="1">
    <citation type="submission" date="2019-07" db="EMBL/GenBank/DDBJ databases">
        <title>Insights of Desulfuromonas acetexigens electromicrobiology.</title>
        <authorList>
            <person name="Katuri K."/>
            <person name="Sapireddy V."/>
            <person name="Shaw D.R."/>
            <person name="Saikaly P."/>
        </authorList>
    </citation>
    <scope>NUCLEOTIDE SEQUENCE [LARGE SCALE GENOMIC DNA]</scope>
    <source>
        <strain evidence="1 2">2873</strain>
    </source>
</reference>
<dbReference type="RefSeq" id="WP_092053978.1">
    <property type="nucleotide sequence ID" value="NZ_FOJJ01000004.1"/>
</dbReference>
<gene>
    <name evidence="1" type="ORF">FL622_14055</name>
</gene>
<evidence type="ECO:0000313" key="2">
    <source>
        <dbReference type="Proteomes" id="UP000317155"/>
    </source>
</evidence>
<dbReference type="EMBL" id="VJVV01000012">
    <property type="protein sequence ID" value="TRO79104.1"/>
    <property type="molecule type" value="Genomic_DNA"/>
</dbReference>
<dbReference type="AlphaFoldDB" id="A0A550J798"/>
<dbReference type="OrthoDB" id="8237640at2"/>
<keyword evidence="2" id="KW-1185">Reference proteome</keyword>